<evidence type="ECO:0000313" key="6">
    <source>
        <dbReference type="EMBL" id="GAU30763.1"/>
    </source>
</evidence>
<dbReference type="PANTHER" id="PTHR11017">
    <property type="entry name" value="LEUCINE-RICH REPEAT-CONTAINING PROTEIN"/>
    <property type="match status" value="1"/>
</dbReference>
<keyword evidence="2" id="KW-0677">Repeat</keyword>
<evidence type="ECO:0000256" key="3">
    <source>
        <dbReference type="ARBA" id="ARBA00023027"/>
    </source>
</evidence>
<dbReference type="GO" id="GO:0007165">
    <property type="term" value="P:signal transduction"/>
    <property type="evidence" value="ECO:0007669"/>
    <property type="project" value="InterPro"/>
</dbReference>
<proteinExistence type="predicted"/>
<feature type="domain" description="TIR" evidence="5">
    <location>
        <begin position="13"/>
        <end position="184"/>
    </location>
</feature>
<dbReference type="InterPro" id="IPR000157">
    <property type="entry name" value="TIR_dom"/>
</dbReference>
<dbReference type="Gene3D" id="3.40.50.300">
    <property type="entry name" value="P-loop containing nucleotide triphosphate hydrolases"/>
    <property type="match status" value="1"/>
</dbReference>
<dbReference type="SUPFAM" id="SSF52058">
    <property type="entry name" value="L domain-like"/>
    <property type="match status" value="1"/>
</dbReference>
<reference evidence="7" key="1">
    <citation type="journal article" date="2017" name="Front. Plant Sci.">
        <title>Climate Clever Clovers: New Paradigm to Reduce the Environmental Footprint of Ruminants by Breeding Low Methanogenic Forages Utilizing Haplotype Variation.</title>
        <authorList>
            <person name="Kaur P."/>
            <person name="Appels R."/>
            <person name="Bayer P.E."/>
            <person name="Keeble-Gagnere G."/>
            <person name="Wang J."/>
            <person name="Hirakawa H."/>
            <person name="Shirasawa K."/>
            <person name="Vercoe P."/>
            <person name="Stefanova K."/>
            <person name="Durmic Z."/>
            <person name="Nichols P."/>
            <person name="Revell C."/>
            <person name="Isobe S.N."/>
            <person name="Edwards D."/>
            <person name="Erskine W."/>
        </authorList>
    </citation>
    <scope>NUCLEOTIDE SEQUENCE [LARGE SCALE GENOMIC DNA]</scope>
    <source>
        <strain evidence="7">cv. Daliak</strain>
    </source>
</reference>
<dbReference type="Pfam" id="PF00931">
    <property type="entry name" value="NB-ARC"/>
    <property type="match status" value="1"/>
</dbReference>
<dbReference type="SUPFAM" id="SSF52200">
    <property type="entry name" value="Toll/Interleukin receptor TIR domain"/>
    <property type="match status" value="1"/>
</dbReference>
<dbReference type="EMBL" id="DF973435">
    <property type="protein sequence ID" value="GAU30763.1"/>
    <property type="molecule type" value="Genomic_DNA"/>
</dbReference>
<dbReference type="SUPFAM" id="SSF52540">
    <property type="entry name" value="P-loop containing nucleoside triphosphate hydrolases"/>
    <property type="match status" value="1"/>
</dbReference>
<dbReference type="GO" id="GO:0006952">
    <property type="term" value="P:defense response"/>
    <property type="evidence" value="ECO:0007669"/>
    <property type="project" value="InterPro"/>
</dbReference>
<name>A0A2Z6MLZ7_TRISU</name>
<dbReference type="PROSITE" id="PS50104">
    <property type="entry name" value="TIR"/>
    <property type="match status" value="1"/>
</dbReference>
<accession>A0A2Z6MLZ7</accession>
<evidence type="ECO:0000256" key="4">
    <source>
        <dbReference type="SAM" id="MobiDB-lite"/>
    </source>
</evidence>
<dbReference type="OrthoDB" id="1901675at2759"/>
<dbReference type="InterPro" id="IPR044974">
    <property type="entry name" value="Disease_R_plants"/>
</dbReference>
<evidence type="ECO:0000313" key="7">
    <source>
        <dbReference type="Proteomes" id="UP000242715"/>
    </source>
</evidence>
<feature type="region of interest" description="Disordered" evidence="4">
    <location>
        <begin position="1048"/>
        <end position="1087"/>
    </location>
</feature>
<dbReference type="InterPro" id="IPR042197">
    <property type="entry name" value="Apaf_helical"/>
</dbReference>
<dbReference type="Gene3D" id="3.40.50.10140">
    <property type="entry name" value="Toll/interleukin-1 receptor homology (TIR) domain"/>
    <property type="match status" value="1"/>
</dbReference>
<protein>
    <recommendedName>
        <fullName evidence="5">TIR domain-containing protein</fullName>
    </recommendedName>
</protein>
<keyword evidence="7" id="KW-1185">Reference proteome</keyword>
<gene>
    <name evidence="6" type="ORF">TSUD_354890</name>
</gene>
<dbReference type="PRINTS" id="PR00364">
    <property type="entry name" value="DISEASERSIST"/>
</dbReference>
<dbReference type="Proteomes" id="UP000242715">
    <property type="component" value="Unassembled WGS sequence"/>
</dbReference>
<evidence type="ECO:0000256" key="1">
    <source>
        <dbReference type="ARBA" id="ARBA00022614"/>
    </source>
</evidence>
<dbReference type="FunFam" id="3.40.50.10140:FF:000007">
    <property type="entry name" value="Disease resistance protein (TIR-NBS-LRR class)"/>
    <property type="match status" value="1"/>
</dbReference>
<dbReference type="GO" id="GO:0043531">
    <property type="term" value="F:ADP binding"/>
    <property type="evidence" value="ECO:0007669"/>
    <property type="project" value="InterPro"/>
</dbReference>
<dbReference type="Gene3D" id="3.80.10.10">
    <property type="entry name" value="Ribonuclease Inhibitor"/>
    <property type="match status" value="1"/>
</dbReference>
<sequence length="1114" mass="124612">MYSSSSSSTNPQYLHDVFINFRGEDTRRTFVSHLYAVLSNAGINTFLDNEKLEKGEEIGHELLQAISVSHISIIVFSKSYAESSWCLNELEKIMECRTTQGQVVLPVFYDIDPSVVRHQKGEFGKALEVSAKSRYIIEEVMERVLNRWKKVLTEASSLSGLDGNTFRSDRELVNKVVEAILPKLDNNTLPITEFPVGLESHVKQVVGLIEKQTGNVCIVGIWGMGGSGKTTVAKAVYNEIHRRFDCTSFIENIREVCEQDTRGHMHLQQQLLSDVLKTKEKIHSIALGTTRIQKVVSGKKALVVLDDVTDFQQIRVLCGDNKCFGSGSVLIVTTRDVHILKLLKVGSDSVYKMEEMHKNESLELFSWHAFRKASPKGGFGELSRSVASYCRGLPLALEVLGSYLFDRTKQEWTSVLSKLERIPNDQVHEKLRISYDGLKDDTVKDIFLDICCFFIGKDRAYVTEILNGCGLYADIGIALLIDRSLLKVEKNNKLGMHDLIRDMGREIVRETSAREPGKRSRLWFHDDVLDVLTKNTGTETVEALILSMQRTGRVSFSTNVFQDMKKLRLLQLDRVDLTGDFGYLSKQLRWVNWQRSTFNSVPNDFDQENLVAFELKHSNVKQVWKEARLLQKLKILNLSHSRHLQSTPDFTKLPNLEKLIMKDCPSLSNIHPSIGDLENLLLINLKDCSSLVNLPRKMYKLRKVKTLIISGCSKIVKLEEDIAQMKSLTTLIAADTGVKQVPFSIVRSKNIGYISLCGYEGLSRDVFPSIIWSWMSPTMNSLARIPPFGGISMSLVSLGVDSNNLGLIYQSPILSSGSKLRCVSVQCHSEIQLKQELRRFLSELTQLEISLASQTSDLSLKSILIGMGSCHIVNETLGKSLSQGLSTNDSIASFLPGNNYPSWLAYTCEGPSVYFQVPKDSDCGMKGITLCVIYSSTLENIATECLASVLVINYTKFTIQIYKRDTVISFNDEDWKSVVSNLEVGDNVEIFVAFGHGLTVKETAVYLIYGQSTSMEVEPSVTVEVEPILEVAAQLSLDVKTEPLPGVEAQLSPDVKKTEPSPSVEAQPSPDMKTESPLTVKTEPSPKPNEKIFVRLAKSVGVCFCLNQSPKLRS</sequence>
<dbReference type="Gene3D" id="1.10.8.430">
    <property type="entry name" value="Helical domain of apoptotic protease-activating factors"/>
    <property type="match status" value="1"/>
</dbReference>
<dbReference type="InterPro" id="IPR058192">
    <property type="entry name" value="WHD_ROQ1-like"/>
</dbReference>
<dbReference type="SMART" id="SM00255">
    <property type="entry name" value="TIR"/>
    <property type="match status" value="1"/>
</dbReference>
<dbReference type="PANTHER" id="PTHR11017:SF560">
    <property type="entry name" value="RESISTANCE PROTEIN (TIR-NBS-LRR CLASS), PUTATIVE-RELATED"/>
    <property type="match status" value="1"/>
</dbReference>
<dbReference type="Pfam" id="PF23282">
    <property type="entry name" value="WHD_ROQ1"/>
    <property type="match status" value="1"/>
</dbReference>
<dbReference type="InterPro" id="IPR032675">
    <property type="entry name" value="LRR_dom_sf"/>
</dbReference>
<dbReference type="AlphaFoldDB" id="A0A2Z6MLZ7"/>
<keyword evidence="1" id="KW-0433">Leucine-rich repeat</keyword>
<keyword evidence="3" id="KW-0520">NAD</keyword>
<dbReference type="Pfam" id="PF01582">
    <property type="entry name" value="TIR"/>
    <property type="match status" value="1"/>
</dbReference>
<dbReference type="InterPro" id="IPR027417">
    <property type="entry name" value="P-loop_NTPase"/>
</dbReference>
<evidence type="ECO:0000259" key="5">
    <source>
        <dbReference type="PROSITE" id="PS50104"/>
    </source>
</evidence>
<dbReference type="InterPro" id="IPR002182">
    <property type="entry name" value="NB-ARC"/>
</dbReference>
<organism evidence="6 7">
    <name type="scientific">Trifolium subterraneum</name>
    <name type="common">Subterranean clover</name>
    <dbReference type="NCBI Taxonomy" id="3900"/>
    <lineage>
        <taxon>Eukaryota</taxon>
        <taxon>Viridiplantae</taxon>
        <taxon>Streptophyta</taxon>
        <taxon>Embryophyta</taxon>
        <taxon>Tracheophyta</taxon>
        <taxon>Spermatophyta</taxon>
        <taxon>Magnoliopsida</taxon>
        <taxon>eudicotyledons</taxon>
        <taxon>Gunneridae</taxon>
        <taxon>Pentapetalae</taxon>
        <taxon>rosids</taxon>
        <taxon>fabids</taxon>
        <taxon>Fabales</taxon>
        <taxon>Fabaceae</taxon>
        <taxon>Papilionoideae</taxon>
        <taxon>50 kb inversion clade</taxon>
        <taxon>NPAAA clade</taxon>
        <taxon>Hologalegina</taxon>
        <taxon>IRL clade</taxon>
        <taxon>Trifolieae</taxon>
        <taxon>Trifolium</taxon>
    </lineage>
</organism>
<dbReference type="InterPro" id="IPR035897">
    <property type="entry name" value="Toll_tir_struct_dom_sf"/>
</dbReference>
<evidence type="ECO:0000256" key="2">
    <source>
        <dbReference type="ARBA" id="ARBA00022737"/>
    </source>
</evidence>